<dbReference type="EMBL" id="AJWN02000043">
    <property type="protein sequence ID" value="OEE61714.1"/>
    <property type="molecule type" value="Genomic_DNA"/>
</dbReference>
<dbReference type="PANTHER" id="PTHR38104">
    <property type="match status" value="1"/>
</dbReference>
<name>A0A1E5C853_9GAMM</name>
<keyword evidence="6 7" id="KW-0472">Membrane</keyword>
<evidence type="ECO:0000256" key="6">
    <source>
        <dbReference type="ARBA" id="ARBA00023136"/>
    </source>
</evidence>
<evidence type="ECO:0000313" key="10">
    <source>
        <dbReference type="EMBL" id="OEE61714.1"/>
    </source>
</evidence>
<evidence type="ECO:0000259" key="8">
    <source>
        <dbReference type="Pfam" id="PF03872"/>
    </source>
</evidence>
<evidence type="ECO:0000256" key="4">
    <source>
        <dbReference type="ARBA" id="ARBA00022692"/>
    </source>
</evidence>
<accession>A0A1E5C853</accession>
<feature type="domain" description="Anti sigma-E protein RseA N-terminal" evidence="8">
    <location>
        <begin position="1"/>
        <end position="101"/>
    </location>
</feature>
<keyword evidence="3 7" id="KW-1003">Cell membrane</keyword>
<evidence type="ECO:0000256" key="2">
    <source>
        <dbReference type="ARBA" id="ARBA00005837"/>
    </source>
</evidence>
<dbReference type="Pfam" id="PF03872">
    <property type="entry name" value="RseA_N"/>
    <property type="match status" value="1"/>
</dbReference>
<dbReference type="AlphaFoldDB" id="A0A1E5C853"/>
<gene>
    <name evidence="10" type="ORF">A1OK_08115</name>
</gene>
<evidence type="ECO:0000256" key="3">
    <source>
        <dbReference type="ARBA" id="ARBA00022475"/>
    </source>
</evidence>
<dbReference type="GO" id="GO:0016989">
    <property type="term" value="F:sigma factor antagonist activity"/>
    <property type="evidence" value="ECO:0007669"/>
    <property type="project" value="InterPro"/>
</dbReference>
<sequence>MAEKENLSALFDGNEIDQALIEALENDPSAQEAWKSFAVTRDVMRGDAPKNPNWDIAASVAAALDNEPSYGLQTSDAQTVDTVVAPNVVPLHESQPTPQMARKSMPSWLQQLTQVGMAAAVSLAVIVGVQQYNGGFDANTTLANSQPPVLQTIPLGGSAEPVSLSRDLMQSNPSEALVMEQRRRVNAMFQDYELQLRLNADEIIDQGVMLTPDMSK</sequence>
<protein>
    <recommendedName>
        <fullName evidence="7">Anti-sigma-E factor RseA</fullName>
    </recommendedName>
    <alternativeName>
        <fullName evidence="7">Regulator of SigE</fullName>
    </alternativeName>
    <alternativeName>
        <fullName evidence="7">Sigma-E anti-sigma factor RseA</fullName>
    </alternativeName>
    <alternativeName>
        <fullName evidence="7">Sigma-E factor negative regulatory protein</fullName>
    </alternativeName>
</protein>
<dbReference type="Gene3D" id="1.20.5.3960">
    <property type="match status" value="1"/>
</dbReference>
<feature type="domain" description="Anti sigma-E protein RseA C-terminal" evidence="9">
    <location>
        <begin position="148"/>
        <end position="198"/>
    </location>
</feature>
<comment type="subcellular location">
    <subcellularLocation>
        <location evidence="7">Cell inner membrane</location>
    </subcellularLocation>
    <subcellularLocation>
        <location evidence="1">Cell membrane</location>
        <topology evidence="1">Single-pass membrane protein</topology>
    </subcellularLocation>
</comment>
<keyword evidence="11" id="KW-1185">Reference proteome</keyword>
<organism evidence="10 11">
    <name type="scientific">Enterovibrio norvegicus FF-454</name>
    <dbReference type="NCBI Taxonomy" id="1185651"/>
    <lineage>
        <taxon>Bacteria</taxon>
        <taxon>Pseudomonadati</taxon>
        <taxon>Pseudomonadota</taxon>
        <taxon>Gammaproteobacteria</taxon>
        <taxon>Vibrionales</taxon>
        <taxon>Vibrionaceae</taxon>
        <taxon>Enterovibrio</taxon>
    </lineage>
</organism>
<dbReference type="InterPro" id="IPR052383">
    <property type="entry name" value="Anti-sigma-E_RseA-like"/>
</dbReference>
<keyword evidence="4" id="KW-0812">Transmembrane</keyword>
<dbReference type="Gene3D" id="1.10.10.880">
    <property type="entry name" value="Anti sigma-E protein RseA, N-terminal domain"/>
    <property type="match status" value="1"/>
</dbReference>
<evidence type="ECO:0000313" key="11">
    <source>
        <dbReference type="Proteomes" id="UP000095039"/>
    </source>
</evidence>
<dbReference type="Proteomes" id="UP000095039">
    <property type="component" value="Unassembled WGS sequence"/>
</dbReference>
<dbReference type="InterPro" id="IPR005573">
    <property type="entry name" value="Anti-sigma_E_RseA_C"/>
</dbReference>
<dbReference type="InterPro" id="IPR005572">
    <property type="entry name" value="Anti-sigma_E_RseA_N"/>
</dbReference>
<dbReference type="SUPFAM" id="SSF89069">
    <property type="entry name" value="N-terminal, cytoplasmic domain of anti-sigmaE factor RseA"/>
    <property type="match status" value="1"/>
</dbReference>
<dbReference type="PANTHER" id="PTHR38104:SF1">
    <property type="entry name" value="ANTI-SIGMA-E FACTOR RSEA"/>
    <property type="match status" value="1"/>
</dbReference>
<dbReference type="PIRSF" id="PIRSF016938">
    <property type="entry name" value="RseA"/>
    <property type="match status" value="1"/>
</dbReference>
<comment type="function">
    <text evidence="7">An anti-sigma factor for extracytoplasmic function (ECF) sigma factor sigma-E (RpoE). ECF sigma factors are held in an inactive form by an anti-sigma factor until released by regulated intramembrane proteolysis (RIP). RIP occurs when an extracytoplasmic signal triggers a concerted proteolytic cascade to transmit information and elicit cellular responses. The membrane-spanning regulatory substrate protein is first cut periplasmically (site-1 protease, S1P, DegS), then within the membrane itself (site-2 protease, S2P, RseP), while cytoplasmic proteases finish degrading the anti-sigma factor, liberating sigma-E.</text>
</comment>
<dbReference type="RefSeq" id="WP_016960307.1">
    <property type="nucleotide sequence ID" value="NZ_AJWN02000043.1"/>
</dbReference>
<reference evidence="10 11" key="1">
    <citation type="journal article" date="2012" name="Science">
        <title>Ecological populations of bacteria act as socially cohesive units of antibiotic production and resistance.</title>
        <authorList>
            <person name="Cordero O.X."/>
            <person name="Wildschutte H."/>
            <person name="Kirkup B."/>
            <person name="Proehl S."/>
            <person name="Ngo L."/>
            <person name="Hussain F."/>
            <person name="Le Roux F."/>
            <person name="Mincer T."/>
            <person name="Polz M.F."/>
        </authorList>
    </citation>
    <scope>NUCLEOTIDE SEQUENCE [LARGE SCALE GENOMIC DNA]</scope>
    <source>
        <strain evidence="10 11">FF-454</strain>
    </source>
</reference>
<evidence type="ECO:0000259" key="9">
    <source>
        <dbReference type="Pfam" id="PF03873"/>
    </source>
</evidence>
<proteinExistence type="inferred from homology"/>
<evidence type="ECO:0000256" key="1">
    <source>
        <dbReference type="ARBA" id="ARBA00004162"/>
    </source>
</evidence>
<dbReference type="InterPro" id="IPR036147">
    <property type="entry name" value="Anti-sigma_E_RseA_N_sf"/>
</dbReference>
<evidence type="ECO:0000256" key="5">
    <source>
        <dbReference type="ARBA" id="ARBA00022989"/>
    </source>
</evidence>
<dbReference type="GO" id="GO:0005886">
    <property type="term" value="C:plasma membrane"/>
    <property type="evidence" value="ECO:0007669"/>
    <property type="project" value="UniProtKB-SubCell"/>
</dbReference>
<keyword evidence="5" id="KW-1133">Transmembrane helix</keyword>
<comment type="caution">
    <text evidence="10">The sequence shown here is derived from an EMBL/GenBank/DDBJ whole genome shotgun (WGS) entry which is preliminary data.</text>
</comment>
<comment type="subunit">
    <text evidence="7">Interacts 1:1 with ECF RNA polymerase sigma-E (RpoE); this inhibits the interaction of sigma-E with the RNA polymerase catalytic core and leads to a decreased expression of sigma-E-regulated genes. Interacts with RseB.</text>
</comment>
<dbReference type="CDD" id="cd16328">
    <property type="entry name" value="RseA_N"/>
    <property type="match status" value="1"/>
</dbReference>
<dbReference type="InterPro" id="IPR026279">
    <property type="entry name" value="RseA"/>
</dbReference>
<dbReference type="Pfam" id="PF03873">
    <property type="entry name" value="RseA_C"/>
    <property type="match status" value="1"/>
</dbReference>
<comment type="similarity">
    <text evidence="2 7">Belongs to the RseA family.</text>
</comment>
<evidence type="ECO:0000256" key="7">
    <source>
        <dbReference type="PIRNR" id="PIRNR016938"/>
    </source>
</evidence>
<keyword evidence="7" id="KW-0997">Cell inner membrane</keyword>